<organism evidence="2 3">
    <name type="scientific">Paracoccidioides brasiliensis</name>
    <dbReference type="NCBI Taxonomy" id="121759"/>
    <lineage>
        <taxon>Eukaryota</taxon>
        <taxon>Fungi</taxon>
        <taxon>Dikarya</taxon>
        <taxon>Ascomycota</taxon>
        <taxon>Pezizomycotina</taxon>
        <taxon>Eurotiomycetes</taxon>
        <taxon>Eurotiomycetidae</taxon>
        <taxon>Onygenales</taxon>
        <taxon>Ajellomycetaceae</taxon>
        <taxon>Paracoccidioides</taxon>
    </lineage>
</organism>
<evidence type="ECO:0000313" key="2">
    <source>
        <dbReference type="EMBL" id="ODH13724.1"/>
    </source>
</evidence>
<dbReference type="GO" id="GO:0019836">
    <property type="term" value="P:symbiont-mediated hemolysis of host erythrocyte"/>
    <property type="evidence" value="ECO:0007669"/>
    <property type="project" value="InterPro"/>
</dbReference>
<proteinExistence type="inferred from homology"/>
<comment type="caution">
    <text evidence="2">The sequence shown here is derived from an EMBL/GenBank/DDBJ whole genome shotgun (WGS) entry which is preliminary data.</text>
</comment>
<dbReference type="Pfam" id="PF06355">
    <property type="entry name" value="Aegerolysin"/>
    <property type="match status" value="1"/>
</dbReference>
<dbReference type="AlphaFoldDB" id="A0A1D2J5X7"/>
<sequence>MGYGDWIDMHLTNTLDGSIVVQNAQLDSGKFYTNDDKDNEISAEQVDEIVVAEDGGSNNVYSCGREDTAVGTQGSFELYDETNYDKICTINWSCPYSGSNYLYASNTNTNYSVGIPSVSLSGPIGFVDISVGEAW</sequence>
<dbReference type="Proteomes" id="UP000242814">
    <property type="component" value="Unassembled WGS sequence"/>
</dbReference>
<accession>A0A1D2J5X7</accession>
<comment type="similarity">
    <text evidence="1">Belongs to the aegerolysin family.</text>
</comment>
<protein>
    <recommendedName>
        <fullName evidence="4">Asp-hemolysin</fullName>
    </recommendedName>
</protein>
<dbReference type="PIRSF" id="PIRSF007951">
    <property type="entry name" value="Hemolysin, aegerolysin type"/>
    <property type="match status" value="1"/>
</dbReference>
<dbReference type="EMBL" id="LZYO01000430">
    <property type="protein sequence ID" value="ODH13724.1"/>
    <property type="molecule type" value="Genomic_DNA"/>
</dbReference>
<dbReference type="InterPro" id="IPR009413">
    <property type="entry name" value="Aegerolysin-typ"/>
</dbReference>
<evidence type="ECO:0000256" key="1">
    <source>
        <dbReference type="ARBA" id="ARBA00010795"/>
    </source>
</evidence>
<evidence type="ECO:0000313" key="3">
    <source>
        <dbReference type="Proteomes" id="UP000242814"/>
    </source>
</evidence>
<gene>
    <name evidence="2" type="ORF">ACO22_06967</name>
</gene>
<evidence type="ECO:0008006" key="4">
    <source>
        <dbReference type="Google" id="ProtNLM"/>
    </source>
</evidence>
<name>A0A1D2J5X7_PARBR</name>
<dbReference type="VEuPathDB" id="FungiDB:PADG_04466"/>
<dbReference type="VEuPathDB" id="FungiDB:PABG_04119"/>
<reference evidence="2 3" key="1">
    <citation type="submission" date="2016-06" db="EMBL/GenBank/DDBJ databases">
        <authorList>
            <person name="Kjaerup R.B."/>
            <person name="Dalgaard T.S."/>
            <person name="Juul-Madsen H.R."/>
        </authorList>
    </citation>
    <scope>NUCLEOTIDE SEQUENCE [LARGE SCALE GENOMIC DNA]</scope>
    <source>
        <strain evidence="2 3">Pb300</strain>
    </source>
</reference>
<dbReference type="Gene3D" id="2.60.270.50">
    <property type="match status" value="1"/>
</dbReference>